<dbReference type="InterPro" id="IPR014716">
    <property type="entry name" value="Fibrinogen_a/b/g_C_1"/>
</dbReference>
<evidence type="ECO:0000259" key="1">
    <source>
        <dbReference type="PROSITE" id="PS51406"/>
    </source>
</evidence>
<dbReference type="SUPFAM" id="SSF53098">
    <property type="entry name" value="Ribonuclease H-like"/>
    <property type="match status" value="2"/>
</dbReference>
<evidence type="ECO:0000313" key="2">
    <source>
        <dbReference type="EMBL" id="KAK3510442.1"/>
    </source>
</evidence>
<dbReference type="CDD" id="cd00087">
    <property type="entry name" value="FReD"/>
    <property type="match status" value="1"/>
</dbReference>
<dbReference type="PANTHER" id="PTHR45913:SF9">
    <property type="entry name" value="GENERAL TRANSCRIPTION FACTOR II-I REPEAT DOMAIN-CONTAINING PROTEIN 2-LIKE-RELATED"/>
    <property type="match status" value="1"/>
</dbReference>
<dbReference type="PANTHER" id="PTHR45913">
    <property type="entry name" value="EPM2A-INTERACTING PROTEIN 1"/>
    <property type="match status" value="1"/>
</dbReference>
<reference evidence="2" key="1">
    <citation type="submission" date="2023-06" db="EMBL/GenBank/DDBJ databases">
        <title>Male Hemibagrus guttatus genome.</title>
        <authorList>
            <person name="Bian C."/>
        </authorList>
    </citation>
    <scope>NUCLEOTIDE SEQUENCE</scope>
    <source>
        <strain evidence="2">Male_cb2023</strain>
        <tissue evidence="2">Muscle</tissue>
    </source>
</reference>
<evidence type="ECO:0000313" key="3">
    <source>
        <dbReference type="Proteomes" id="UP001274896"/>
    </source>
</evidence>
<dbReference type="SUPFAM" id="SSF56496">
    <property type="entry name" value="Fibrinogen C-terminal domain-like"/>
    <property type="match status" value="1"/>
</dbReference>
<proteinExistence type="predicted"/>
<dbReference type="PROSITE" id="PS51406">
    <property type="entry name" value="FIBRINOGEN_C_2"/>
    <property type="match status" value="1"/>
</dbReference>
<sequence length="1166" mass="132356">MDSLGVYVAVMKEYNVRRHYETKHQSYASYTGAERAQKFKQMAASLQAQQQFFFRANKIQENATAASYEVAQLIAQHGKPFSDGDFIKQCLIKVTEVMCPEKVQDFNNVSLSRNTVVRRIEDLSANLKLQLREEACAFDFYSIACDESTDATDTTQLLIFLRGVDDNFCCTEELLDMMSLKGTTTGGNIFDAVSEAVEKMGLKWDKLCGVTTDGAPAMTGERKGMASMVCVKVKESGGEAVRMHCIIHQEALCAKTVQLGDVMNTVVKTVNIIRARGLYHREFQAFLSDVDAEYGDVLYHSDVRWLSRGSLLQRFYSLRSEIDKFLKEKGRPLHKLSDPLWLADLAFLVDLTHHLNTLNKNLQGKEQLVSHLYAHMKAFCVKLRLFETQLRSFNAAHFPALSEIKSAFPKADLSAKKEKYASMYVLLSLALPLMVMSNIINHNFLPLDCQDIFNNGSIHSGVYSIYPLRPKRPLQVYCDMGCTGNDDPQEGKWTVIQRRMDGTVNFYHPWDAYKHGFGDHELRVYLEDFEHAKVYTKYSSFYIDSESERYMLHVSGHINGGAGDSLSYHNKKQFATFGKDINNCAVAYEGGFWYGSCHNTNPNDVAVMKEYNVRRHYETKHQSYASYTGAERAQKFKQMAASLQAQQQFFFRANKIQENATAASYEVAQLIAQHGKPFSDGDFIKQCLIKVTEVMCPEKVQDFNNVSLSRNTVVRRIEDLSANLKLQLREEACAFDFYSIACDESTDATDTTQLLIFLRGVDDNFCCTEELLDMMSLKGTTTGGNIFDAVSEAVEKMGLKWDKLCGVTTDGAPAMTGERKGMASMVCVKVKESGGEAVRMHCIIHQEALCAKTVQLGDVMNTVVKTVNIIRARGLYHREFQAFLSDVDAEYGDVLYHSDVRWLSRGSLLQRFYSLRSEIDKFLKEKGRPLHKLSDPLWLADLAFLVDLTHHLNTLNKNLQGKEQLVSHLYAHMKAFCVKLRLFETQLRSFNAAHFPALSEIKSAFPKADLSAKKEKYASVITSLVTEFNQRFQDFSVIEKQIKLFSTPFLVDAEEVEESLQLELIEMQCDDSLKSQHQLLSLPDFYQSLDHAKFPLIRRHAKRMMSLFGSTYICEQTFSLLNQNKSRLRSRMTDSHLCEVLRVSTTKLSPDIPAILQSKGQHHCSH</sequence>
<name>A0AAE0PYS2_9TELE</name>
<dbReference type="Proteomes" id="UP001274896">
    <property type="component" value="Unassembled WGS sequence"/>
</dbReference>
<dbReference type="AlphaFoldDB" id="A0AAE0PYS2"/>
<feature type="domain" description="Fibrinogen C-terminal" evidence="1">
    <location>
        <begin position="440"/>
        <end position="603"/>
    </location>
</feature>
<dbReference type="InterPro" id="IPR002181">
    <property type="entry name" value="Fibrinogen_a/b/g_C_dom"/>
</dbReference>
<gene>
    <name evidence="2" type="ORF">QTP70_006848</name>
</gene>
<organism evidence="2 3">
    <name type="scientific">Hemibagrus guttatus</name>
    <dbReference type="NCBI Taxonomy" id="175788"/>
    <lineage>
        <taxon>Eukaryota</taxon>
        <taxon>Metazoa</taxon>
        <taxon>Chordata</taxon>
        <taxon>Craniata</taxon>
        <taxon>Vertebrata</taxon>
        <taxon>Euteleostomi</taxon>
        <taxon>Actinopterygii</taxon>
        <taxon>Neopterygii</taxon>
        <taxon>Teleostei</taxon>
        <taxon>Ostariophysi</taxon>
        <taxon>Siluriformes</taxon>
        <taxon>Bagridae</taxon>
        <taxon>Hemibagrus</taxon>
    </lineage>
</organism>
<keyword evidence="3" id="KW-1185">Reference proteome</keyword>
<dbReference type="EMBL" id="JAUCMX010000025">
    <property type="protein sequence ID" value="KAK3510442.1"/>
    <property type="molecule type" value="Genomic_DNA"/>
</dbReference>
<dbReference type="Gene3D" id="3.90.215.10">
    <property type="entry name" value="Gamma Fibrinogen, chain A, domain 1"/>
    <property type="match status" value="2"/>
</dbReference>
<accession>A0AAE0PYS2</accession>
<dbReference type="SMART" id="SM00186">
    <property type="entry name" value="FBG"/>
    <property type="match status" value="1"/>
</dbReference>
<protein>
    <recommendedName>
        <fullName evidence="1">Fibrinogen C-terminal domain-containing protein</fullName>
    </recommendedName>
</protein>
<dbReference type="InterPro" id="IPR012337">
    <property type="entry name" value="RNaseH-like_sf"/>
</dbReference>
<dbReference type="Gene3D" id="4.10.530.10">
    <property type="entry name" value="Gamma-fibrinogen Carboxyl Terminal Fragment, domain 2"/>
    <property type="match status" value="1"/>
</dbReference>
<comment type="caution">
    <text evidence="2">The sequence shown here is derived from an EMBL/GenBank/DDBJ whole genome shotgun (WGS) entry which is preliminary data.</text>
</comment>
<dbReference type="Pfam" id="PF00147">
    <property type="entry name" value="Fibrinogen_C"/>
    <property type="match status" value="1"/>
</dbReference>
<dbReference type="InterPro" id="IPR036056">
    <property type="entry name" value="Fibrinogen-like_C"/>
</dbReference>